<dbReference type="GO" id="GO:0009401">
    <property type="term" value="P:phosphoenolpyruvate-dependent sugar phosphotransferase system"/>
    <property type="evidence" value="ECO:0007669"/>
    <property type="project" value="UniProtKB-KW"/>
</dbReference>
<dbReference type="AlphaFoldDB" id="A0A511J3P9"/>
<dbReference type="GO" id="GO:0016740">
    <property type="term" value="F:transferase activity"/>
    <property type="evidence" value="ECO:0007669"/>
    <property type="project" value="UniProtKB-KW"/>
</dbReference>
<comment type="caution">
    <text evidence="8">The sequence shown here is derived from an EMBL/GenBank/DDBJ whole genome shotgun (WGS) entry which is preliminary data.</text>
</comment>
<comment type="cofactor">
    <cofactor evidence="6">
        <name>Mg(2+)</name>
        <dbReference type="ChEBI" id="CHEBI:18420"/>
    </cofactor>
    <text evidence="6">Binds 1 Mg(2+) ion per trimer.</text>
</comment>
<dbReference type="PROSITE" id="PS51095">
    <property type="entry name" value="PTS_EIIA_TYPE_3"/>
    <property type="match status" value="1"/>
</dbReference>
<evidence type="ECO:0000256" key="1">
    <source>
        <dbReference type="ARBA" id="ARBA00022448"/>
    </source>
</evidence>
<keyword evidence="3" id="KW-0808">Transferase</keyword>
<organism evidence="8 9">
    <name type="scientific">Enterococcus villorum</name>
    <dbReference type="NCBI Taxonomy" id="112904"/>
    <lineage>
        <taxon>Bacteria</taxon>
        <taxon>Bacillati</taxon>
        <taxon>Bacillota</taxon>
        <taxon>Bacilli</taxon>
        <taxon>Lactobacillales</taxon>
        <taxon>Enterococcaceae</taxon>
        <taxon>Enterococcus</taxon>
    </lineage>
</organism>
<dbReference type="GO" id="GO:0046872">
    <property type="term" value="F:metal ion binding"/>
    <property type="evidence" value="ECO:0007669"/>
    <property type="project" value="UniProtKB-KW"/>
</dbReference>
<keyword evidence="2" id="KW-0762">Sugar transport</keyword>
<dbReference type="PANTHER" id="PTHR34382:SF7">
    <property type="entry name" value="PTS SYSTEM N,N'-DIACETYLCHITOBIOSE-SPECIFIC EIIA COMPONENT"/>
    <property type="match status" value="1"/>
</dbReference>
<dbReference type="InterPro" id="IPR003188">
    <property type="entry name" value="PTS_IIA_lac/cel"/>
</dbReference>
<reference evidence="8 9" key="1">
    <citation type="submission" date="2019-07" db="EMBL/GenBank/DDBJ databases">
        <title>Whole genome shotgun sequence of Enterococcus villorum NBRC 100699.</title>
        <authorList>
            <person name="Hosoyama A."/>
            <person name="Uohara A."/>
            <person name="Ohji S."/>
            <person name="Ichikawa N."/>
        </authorList>
    </citation>
    <scope>NUCLEOTIDE SEQUENCE [LARGE SCALE GENOMIC DNA]</scope>
    <source>
        <strain evidence="8 9">NBRC 100699</strain>
    </source>
</reference>
<dbReference type="CDD" id="cd00215">
    <property type="entry name" value="PTS_IIA_lac"/>
    <property type="match status" value="1"/>
</dbReference>
<feature type="modified residue" description="Phosphohistidine; by HPr" evidence="7">
    <location>
        <position position="87"/>
    </location>
</feature>
<accession>A0A511J3P9</accession>
<evidence type="ECO:0000256" key="4">
    <source>
        <dbReference type="ARBA" id="ARBA00022683"/>
    </source>
</evidence>
<dbReference type="Gene3D" id="1.20.58.80">
    <property type="entry name" value="Phosphotransferase system, lactose/cellobiose-type IIA subunit"/>
    <property type="match status" value="1"/>
</dbReference>
<sequence length="118" mass="13435">MMTQNNENIMNSEEIQVAAFEIILNSGNARTTIHQAFAGMRKSEFDEAEQLLTEANEEILQAHKSQTALLKDYANGKKIETEIIMVHAQDHLMTTMTLLEVAQEMNYLYQQSAQNSKK</sequence>
<keyword evidence="6" id="KW-0460">Magnesium</keyword>
<name>A0A511J3P9_9ENTE</name>
<feature type="binding site" evidence="6">
    <location>
        <position position="90"/>
    </location>
    <ligand>
        <name>Mg(2+)</name>
        <dbReference type="ChEBI" id="CHEBI:18420"/>
        <note>ligand shared between all trimeric partners</note>
    </ligand>
</feature>
<dbReference type="EMBL" id="BJWF01000029">
    <property type="protein sequence ID" value="GEL92647.1"/>
    <property type="molecule type" value="Genomic_DNA"/>
</dbReference>
<evidence type="ECO:0000256" key="2">
    <source>
        <dbReference type="ARBA" id="ARBA00022597"/>
    </source>
</evidence>
<evidence type="ECO:0000256" key="3">
    <source>
        <dbReference type="ARBA" id="ARBA00022679"/>
    </source>
</evidence>
<evidence type="ECO:0000313" key="9">
    <source>
        <dbReference type="Proteomes" id="UP000321830"/>
    </source>
</evidence>
<dbReference type="Proteomes" id="UP000321830">
    <property type="component" value="Unassembled WGS sequence"/>
</dbReference>
<feature type="active site" description="Tele-phosphohistidine intermediate" evidence="5">
    <location>
        <position position="87"/>
    </location>
</feature>
<dbReference type="PIRSF" id="PIRSF000699">
    <property type="entry name" value="PTS_IILac_III"/>
    <property type="match status" value="1"/>
</dbReference>
<evidence type="ECO:0000256" key="5">
    <source>
        <dbReference type="PIRSR" id="PIRSR000699-1"/>
    </source>
</evidence>
<keyword evidence="4" id="KW-0598">Phosphotransferase system</keyword>
<dbReference type="InterPro" id="IPR036542">
    <property type="entry name" value="PTS_IIA_lac/cel_sf"/>
</dbReference>
<keyword evidence="1" id="KW-0813">Transport</keyword>
<evidence type="ECO:0000313" key="8">
    <source>
        <dbReference type="EMBL" id="GEL92647.1"/>
    </source>
</evidence>
<protein>
    <submittedName>
        <fullName evidence="8">PTS cellobiose transporter subunit IIA</fullName>
    </submittedName>
</protein>
<gene>
    <name evidence="8" type="ORF">EVI01_19840</name>
</gene>
<proteinExistence type="predicted"/>
<evidence type="ECO:0000256" key="7">
    <source>
        <dbReference type="PROSITE-ProRule" id="PRU00418"/>
    </source>
</evidence>
<keyword evidence="6" id="KW-0479">Metal-binding</keyword>
<dbReference type="Pfam" id="PF02255">
    <property type="entry name" value="PTS_IIA"/>
    <property type="match status" value="1"/>
</dbReference>
<evidence type="ECO:0000256" key="6">
    <source>
        <dbReference type="PIRSR" id="PIRSR000699-2"/>
    </source>
</evidence>
<dbReference type="NCBIfam" id="NF007156">
    <property type="entry name" value="PRK09591.1"/>
    <property type="match status" value="1"/>
</dbReference>
<dbReference type="PANTHER" id="PTHR34382">
    <property type="entry name" value="PTS SYSTEM N,N'-DIACETYLCHITOBIOSE-SPECIFIC EIIA COMPONENT"/>
    <property type="match status" value="1"/>
</dbReference>
<dbReference type="SUPFAM" id="SSF46973">
    <property type="entry name" value="Enzyme IIa from lactose specific PTS, IIa-lac"/>
    <property type="match status" value="1"/>
</dbReference>